<evidence type="ECO:0000256" key="2">
    <source>
        <dbReference type="PIRNR" id="PIRNR002070"/>
    </source>
</evidence>
<dbReference type="InterPro" id="IPR000424">
    <property type="entry name" value="Primosome_PriB/ssb"/>
</dbReference>
<dbReference type="SUPFAM" id="SSF50249">
    <property type="entry name" value="Nucleic acid-binding proteins"/>
    <property type="match status" value="1"/>
</dbReference>
<dbReference type="GO" id="GO:0006260">
    <property type="term" value="P:DNA replication"/>
    <property type="evidence" value="ECO:0007669"/>
    <property type="project" value="InterPro"/>
</dbReference>
<dbReference type="Pfam" id="PF00436">
    <property type="entry name" value="SSB"/>
    <property type="match status" value="1"/>
</dbReference>
<evidence type="ECO:0000256" key="1">
    <source>
        <dbReference type="ARBA" id="ARBA00023125"/>
    </source>
</evidence>
<keyword evidence="1 2" id="KW-0238">DNA-binding</keyword>
<dbReference type="CDD" id="cd04496">
    <property type="entry name" value="SSB_OBF"/>
    <property type="match status" value="1"/>
</dbReference>
<protein>
    <recommendedName>
        <fullName evidence="2">Single-stranded DNA-binding protein</fullName>
    </recommendedName>
</protein>
<dbReference type="Gene3D" id="2.40.50.140">
    <property type="entry name" value="Nucleic acid-binding proteins"/>
    <property type="match status" value="1"/>
</dbReference>
<proteinExistence type="predicted"/>
<dbReference type="InterPro" id="IPR011344">
    <property type="entry name" value="ssDNA-bd"/>
</dbReference>
<dbReference type="PROSITE" id="PS50935">
    <property type="entry name" value="SSB"/>
    <property type="match status" value="1"/>
</dbReference>
<dbReference type="InterPro" id="IPR012340">
    <property type="entry name" value="NA-bd_OB-fold"/>
</dbReference>
<evidence type="ECO:0000313" key="3">
    <source>
        <dbReference type="EMBL" id="DAE18461.1"/>
    </source>
</evidence>
<dbReference type="EMBL" id="BK015656">
    <property type="protein sequence ID" value="DAE18461.1"/>
    <property type="molecule type" value="Genomic_DNA"/>
</dbReference>
<dbReference type="NCBIfam" id="TIGR00621">
    <property type="entry name" value="ssb"/>
    <property type="match status" value="1"/>
</dbReference>
<name>A0A8S5QI56_9CAUD</name>
<organism evidence="3">
    <name type="scientific">Siphoviridae sp. ctNs77</name>
    <dbReference type="NCBI Taxonomy" id="2825473"/>
    <lineage>
        <taxon>Viruses</taxon>
        <taxon>Duplodnaviria</taxon>
        <taxon>Heunggongvirae</taxon>
        <taxon>Uroviricota</taxon>
        <taxon>Caudoviricetes</taxon>
    </lineage>
</organism>
<accession>A0A8S5QI56</accession>
<sequence>MNSINIFGRLARDPELKTYTNAKGETSSLCNFSVAVNRKFGEETDFFNCTVFGKRAEVINKFFAKGSRIAVHGSMQCSKSENKYFWNLMVDDFTFVDTKNEAKAPAESPKDTFEAIDDDVPF</sequence>
<dbReference type="PIRSF" id="PIRSF002070">
    <property type="entry name" value="SSB"/>
    <property type="match status" value="1"/>
</dbReference>
<dbReference type="GO" id="GO:0003697">
    <property type="term" value="F:single-stranded DNA binding"/>
    <property type="evidence" value="ECO:0007669"/>
    <property type="project" value="InterPro"/>
</dbReference>
<reference evidence="3" key="1">
    <citation type="journal article" date="2021" name="Proc. Natl. Acad. Sci. U.S.A.">
        <title>A Catalog of Tens of Thousands of Viruses from Human Metagenomes Reveals Hidden Associations with Chronic Diseases.</title>
        <authorList>
            <person name="Tisza M.J."/>
            <person name="Buck C.B."/>
        </authorList>
    </citation>
    <scope>NUCLEOTIDE SEQUENCE</scope>
    <source>
        <strain evidence="3">CtNs77</strain>
    </source>
</reference>